<gene>
    <name evidence="2" type="ORF">Tci_003770</name>
</gene>
<evidence type="ECO:0000313" key="2">
    <source>
        <dbReference type="EMBL" id="GEU31792.1"/>
    </source>
</evidence>
<proteinExistence type="predicted"/>
<sequence length="147" mass="16518">MVWVLMRMIEEIDQNAKIALDDETQGRTNDDEMFGVNDLAEEEVVVETTTAVKDSVALITDVTKYEITMAQALAALKSVNAKVVQSQIPTVSSSKDKGKAKMIEPEVPLKKKEQMRIDEEYARKLQAEEQEAARLSRTQQDEEANKS</sequence>
<accession>A0A6L2J4W3</accession>
<feature type="region of interest" description="Disordered" evidence="1">
    <location>
        <begin position="87"/>
        <end position="147"/>
    </location>
</feature>
<dbReference type="AlphaFoldDB" id="A0A6L2J4W3"/>
<feature type="compositionally biased region" description="Basic and acidic residues" evidence="1">
    <location>
        <begin position="94"/>
        <end position="147"/>
    </location>
</feature>
<reference evidence="2" key="1">
    <citation type="journal article" date="2019" name="Sci. Rep.">
        <title>Draft genome of Tanacetum cinerariifolium, the natural source of mosquito coil.</title>
        <authorList>
            <person name="Yamashiro T."/>
            <person name="Shiraishi A."/>
            <person name="Satake H."/>
            <person name="Nakayama K."/>
        </authorList>
    </citation>
    <scope>NUCLEOTIDE SEQUENCE</scope>
</reference>
<dbReference type="EMBL" id="BKCJ010000286">
    <property type="protein sequence ID" value="GEU31792.1"/>
    <property type="molecule type" value="Genomic_DNA"/>
</dbReference>
<name>A0A6L2J4W3_TANCI</name>
<evidence type="ECO:0000256" key="1">
    <source>
        <dbReference type="SAM" id="MobiDB-lite"/>
    </source>
</evidence>
<comment type="caution">
    <text evidence="2">The sequence shown here is derived from an EMBL/GenBank/DDBJ whole genome shotgun (WGS) entry which is preliminary data.</text>
</comment>
<organism evidence="2">
    <name type="scientific">Tanacetum cinerariifolium</name>
    <name type="common">Dalmatian daisy</name>
    <name type="synonym">Chrysanthemum cinerariifolium</name>
    <dbReference type="NCBI Taxonomy" id="118510"/>
    <lineage>
        <taxon>Eukaryota</taxon>
        <taxon>Viridiplantae</taxon>
        <taxon>Streptophyta</taxon>
        <taxon>Embryophyta</taxon>
        <taxon>Tracheophyta</taxon>
        <taxon>Spermatophyta</taxon>
        <taxon>Magnoliopsida</taxon>
        <taxon>eudicotyledons</taxon>
        <taxon>Gunneridae</taxon>
        <taxon>Pentapetalae</taxon>
        <taxon>asterids</taxon>
        <taxon>campanulids</taxon>
        <taxon>Asterales</taxon>
        <taxon>Asteraceae</taxon>
        <taxon>Asteroideae</taxon>
        <taxon>Anthemideae</taxon>
        <taxon>Anthemidinae</taxon>
        <taxon>Tanacetum</taxon>
    </lineage>
</organism>
<protein>
    <submittedName>
        <fullName evidence="2">Uncharacterized protein</fullName>
    </submittedName>
</protein>